<dbReference type="InterPro" id="IPR024935">
    <property type="entry name" value="Rubredoxin_dom"/>
</dbReference>
<protein>
    <submittedName>
        <fullName evidence="9">Rubredoxin</fullName>
    </submittedName>
</protein>
<reference evidence="9 10" key="1">
    <citation type="submission" date="2011-11" db="EMBL/GenBank/DDBJ databases">
        <title>Improved High-Quality Draft sequence of Beggiatoa alba B18lD.</title>
        <authorList>
            <consortium name="US DOE Joint Genome Institute"/>
            <person name="Lucas S."/>
            <person name="Han J."/>
            <person name="Lapidus A."/>
            <person name="Cheng J.-F."/>
            <person name="Goodwin L."/>
            <person name="Pitluck S."/>
            <person name="Peters L."/>
            <person name="Mikhailova N."/>
            <person name="Held B."/>
            <person name="Detter J.C."/>
            <person name="Han C."/>
            <person name="Tapia R."/>
            <person name="Land M."/>
            <person name="Hauser L."/>
            <person name="Kyrpides N."/>
            <person name="Ivanova N."/>
            <person name="Pagani I."/>
            <person name="Samuel K."/>
            <person name="Teske A."/>
            <person name="Mueller J."/>
            <person name="Woyke T."/>
        </authorList>
    </citation>
    <scope>NUCLEOTIDE SEQUENCE [LARGE SCALE GENOMIC DNA]</scope>
    <source>
        <strain evidence="9 10">B18LD</strain>
    </source>
</reference>
<dbReference type="eggNOG" id="COG1773">
    <property type="taxonomic scope" value="Bacteria"/>
</dbReference>
<comment type="cofactor">
    <cofactor evidence="1">
        <name>Fe(3+)</name>
        <dbReference type="ChEBI" id="CHEBI:29034"/>
    </cofactor>
</comment>
<dbReference type="GO" id="GO:0042558">
    <property type="term" value="P:pteridine-containing compound metabolic process"/>
    <property type="evidence" value="ECO:0007669"/>
    <property type="project" value="InterPro"/>
</dbReference>
<dbReference type="Proteomes" id="UP000005744">
    <property type="component" value="Unassembled WGS sequence"/>
</dbReference>
<sequence>MAEHILFLTGKLAEANLKRVLASIEPLSFTYEVHQLGLTVAGLMTADMIKRRLTDTRQATRIIVPGRCRGDLNALSVHLGIPVERGTDDLKDLPEFFGKKHHKADLSQYDVLIFAEIVDASQRSIEAVVKRAQYYHAMGANVIDLGCLPDTPFPHLADCITALHEQGFKVSVDSMQATELLQAGKAGADYLLSLKESTLWIVDEVASTPVLIPEQPEDMDSLYRAIAHLQQKQRAFFADPILDPIPFGFTDSLVRYHSLRRTLPDVPIMMGIGNITELTDADTAGMNALLMGIINELNINAVLATEVSTHARRAIREADFARRLMYFAKTHQSLPKGIHRGLMGLHEKRPFPDSADEIKELAKTVRDPSFRIQTSESGIHIYNRDGHYLAQDPFQLFPHLNLAEDGSHAFYIGVETARAQIAWQLGKRYTQDQELQWGVAVEMPESKVTPQTDNKNDEAYICLACGFVYKEAIGIPNAGIPAGTAWADMPSDWVCPVCGVMKTEFEKVIKS</sequence>
<evidence type="ECO:0000313" key="9">
    <source>
        <dbReference type="EMBL" id="EIJ42575.1"/>
    </source>
</evidence>
<dbReference type="eggNOG" id="COG0294">
    <property type="taxonomic scope" value="Bacteria"/>
</dbReference>
<dbReference type="InterPro" id="IPR045406">
    <property type="entry name" value="DUF6513"/>
</dbReference>
<gene>
    <name evidence="9" type="ORF">BegalDRAFT_1697</name>
</gene>
<evidence type="ECO:0000259" key="7">
    <source>
        <dbReference type="PROSITE" id="PS50903"/>
    </source>
</evidence>
<dbReference type="CDD" id="cd00730">
    <property type="entry name" value="rubredoxin"/>
    <property type="match status" value="1"/>
</dbReference>
<dbReference type="PRINTS" id="PR00163">
    <property type="entry name" value="RUBREDOXIN"/>
</dbReference>
<dbReference type="InterPro" id="IPR018527">
    <property type="entry name" value="Rubredoxin_Fe_BS"/>
</dbReference>
<evidence type="ECO:0000256" key="2">
    <source>
        <dbReference type="ARBA" id="ARBA00005337"/>
    </source>
</evidence>
<dbReference type="PROSITE" id="PS00202">
    <property type="entry name" value="RUBREDOXIN"/>
    <property type="match status" value="1"/>
</dbReference>
<dbReference type="GO" id="GO:0009055">
    <property type="term" value="F:electron transfer activity"/>
    <property type="evidence" value="ECO:0007669"/>
    <property type="project" value="TreeGrafter"/>
</dbReference>
<proteinExistence type="inferred from homology"/>
<keyword evidence="6" id="KW-0408">Iron</keyword>
<dbReference type="AlphaFoldDB" id="I3CG32"/>
<evidence type="ECO:0000256" key="3">
    <source>
        <dbReference type="ARBA" id="ARBA00022448"/>
    </source>
</evidence>
<dbReference type="InterPro" id="IPR011005">
    <property type="entry name" value="Dihydropteroate_synth-like_sf"/>
</dbReference>
<dbReference type="Pfam" id="PF00301">
    <property type="entry name" value="Rubredoxin"/>
    <property type="match status" value="1"/>
</dbReference>
<dbReference type="HOGENOM" id="CLU_041129_0_0_6"/>
<dbReference type="GO" id="GO:0005506">
    <property type="term" value="F:iron ion binding"/>
    <property type="evidence" value="ECO:0007669"/>
    <property type="project" value="InterPro"/>
</dbReference>
<dbReference type="Pfam" id="PF20123">
    <property type="entry name" value="DUF6513"/>
    <property type="match status" value="1"/>
</dbReference>
<dbReference type="STRING" id="395493.BegalDRAFT_1697"/>
<feature type="domain" description="Rubredoxin-like" evidence="7">
    <location>
        <begin position="457"/>
        <end position="508"/>
    </location>
</feature>
<dbReference type="OrthoDB" id="4029442at2"/>
<dbReference type="RefSeq" id="WP_002685637.1">
    <property type="nucleotide sequence ID" value="NZ_JH600070.1"/>
</dbReference>
<dbReference type="PANTHER" id="PTHR47627:SF1">
    <property type="entry name" value="RUBREDOXIN-1-RELATED"/>
    <property type="match status" value="1"/>
</dbReference>
<evidence type="ECO:0000313" key="10">
    <source>
        <dbReference type="Proteomes" id="UP000005744"/>
    </source>
</evidence>
<dbReference type="SUPFAM" id="SSF51717">
    <property type="entry name" value="Dihydropteroate synthetase-like"/>
    <property type="match status" value="1"/>
</dbReference>
<evidence type="ECO:0000256" key="6">
    <source>
        <dbReference type="ARBA" id="ARBA00023004"/>
    </source>
</evidence>
<feature type="domain" description="Pterin-binding" evidence="8">
    <location>
        <begin position="94"/>
        <end position="335"/>
    </location>
</feature>
<dbReference type="PROSITE" id="PS50903">
    <property type="entry name" value="RUBREDOXIN_LIKE"/>
    <property type="match status" value="1"/>
</dbReference>
<accession>I3CG32</accession>
<evidence type="ECO:0000256" key="5">
    <source>
        <dbReference type="ARBA" id="ARBA00022982"/>
    </source>
</evidence>
<keyword evidence="10" id="KW-1185">Reference proteome</keyword>
<dbReference type="GO" id="GO:0043448">
    <property type="term" value="P:alkane catabolic process"/>
    <property type="evidence" value="ECO:0007669"/>
    <property type="project" value="TreeGrafter"/>
</dbReference>
<keyword evidence="5" id="KW-0249">Electron transport</keyword>
<dbReference type="InterPro" id="IPR000489">
    <property type="entry name" value="Pterin-binding_dom"/>
</dbReference>
<dbReference type="InterPro" id="IPR050526">
    <property type="entry name" value="Rubredoxin_ET"/>
</dbReference>
<organism evidence="9 10">
    <name type="scientific">Beggiatoa alba B18LD</name>
    <dbReference type="NCBI Taxonomy" id="395493"/>
    <lineage>
        <taxon>Bacteria</taxon>
        <taxon>Pseudomonadati</taxon>
        <taxon>Pseudomonadota</taxon>
        <taxon>Gammaproteobacteria</taxon>
        <taxon>Thiotrichales</taxon>
        <taxon>Thiotrichaceae</taxon>
        <taxon>Beggiatoa</taxon>
    </lineage>
</organism>
<evidence type="ECO:0000256" key="4">
    <source>
        <dbReference type="ARBA" id="ARBA00022723"/>
    </source>
</evidence>
<evidence type="ECO:0000256" key="1">
    <source>
        <dbReference type="ARBA" id="ARBA00001965"/>
    </source>
</evidence>
<dbReference type="InterPro" id="IPR024934">
    <property type="entry name" value="Rubredoxin-like_dom"/>
</dbReference>
<evidence type="ECO:0000259" key="8">
    <source>
        <dbReference type="PROSITE" id="PS50972"/>
    </source>
</evidence>
<dbReference type="PROSITE" id="PS50972">
    <property type="entry name" value="PTERIN_BINDING"/>
    <property type="match status" value="1"/>
</dbReference>
<dbReference type="EMBL" id="JH600070">
    <property type="protein sequence ID" value="EIJ42575.1"/>
    <property type="molecule type" value="Genomic_DNA"/>
</dbReference>
<keyword evidence="3" id="KW-0813">Transport</keyword>
<name>I3CG32_9GAMM</name>
<comment type="similarity">
    <text evidence="2">Belongs to the rubredoxin family.</text>
</comment>
<keyword evidence="4" id="KW-0479">Metal-binding</keyword>
<dbReference type="Gene3D" id="2.20.28.10">
    <property type="match status" value="1"/>
</dbReference>
<dbReference type="SUPFAM" id="SSF57802">
    <property type="entry name" value="Rubredoxin-like"/>
    <property type="match status" value="1"/>
</dbReference>
<dbReference type="PANTHER" id="PTHR47627">
    <property type="entry name" value="RUBREDOXIN"/>
    <property type="match status" value="1"/>
</dbReference>